<keyword evidence="4 7" id="KW-1133">Transmembrane helix</keyword>
<dbReference type="InterPro" id="IPR001594">
    <property type="entry name" value="Palmitoyltrfase_DHHC"/>
</dbReference>
<proteinExistence type="inferred from homology"/>
<comment type="domain">
    <text evidence="7">The DHHC domain is required for palmitoyltransferase activity.</text>
</comment>
<accession>A0AA36GU22</accession>
<comment type="caution">
    <text evidence="9">The sequence shown here is derived from an EMBL/GenBank/DDBJ whole genome shotgun (WGS) entry which is preliminary data.</text>
</comment>
<evidence type="ECO:0000256" key="2">
    <source>
        <dbReference type="ARBA" id="ARBA00022679"/>
    </source>
</evidence>
<evidence type="ECO:0000313" key="9">
    <source>
        <dbReference type="EMBL" id="CAJ0598322.1"/>
    </source>
</evidence>
<evidence type="ECO:0000313" key="10">
    <source>
        <dbReference type="Proteomes" id="UP001176961"/>
    </source>
</evidence>
<organism evidence="9 10">
    <name type="scientific">Cylicocyclus nassatus</name>
    <name type="common">Nematode worm</name>
    <dbReference type="NCBI Taxonomy" id="53992"/>
    <lineage>
        <taxon>Eukaryota</taxon>
        <taxon>Metazoa</taxon>
        <taxon>Ecdysozoa</taxon>
        <taxon>Nematoda</taxon>
        <taxon>Chromadorea</taxon>
        <taxon>Rhabditida</taxon>
        <taxon>Rhabditina</taxon>
        <taxon>Rhabditomorpha</taxon>
        <taxon>Strongyloidea</taxon>
        <taxon>Strongylidae</taxon>
        <taxon>Cylicocyclus</taxon>
    </lineage>
</organism>
<evidence type="ECO:0000256" key="3">
    <source>
        <dbReference type="ARBA" id="ARBA00022692"/>
    </source>
</evidence>
<evidence type="ECO:0000256" key="6">
    <source>
        <dbReference type="ARBA" id="ARBA00023315"/>
    </source>
</evidence>
<comment type="subcellular location">
    <subcellularLocation>
        <location evidence="1">Membrane</location>
        <topology evidence="1">Multi-pass membrane protein</topology>
    </subcellularLocation>
</comment>
<comment type="catalytic activity">
    <reaction evidence="7">
        <text>L-cysteinyl-[protein] + hexadecanoyl-CoA = S-hexadecanoyl-L-cysteinyl-[protein] + CoA</text>
        <dbReference type="Rhea" id="RHEA:36683"/>
        <dbReference type="Rhea" id="RHEA-COMP:10131"/>
        <dbReference type="Rhea" id="RHEA-COMP:11032"/>
        <dbReference type="ChEBI" id="CHEBI:29950"/>
        <dbReference type="ChEBI" id="CHEBI:57287"/>
        <dbReference type="ChEBI" id="CHEBI:57379"/>
        <dbReference type="ChEBI" id="CHEBI:74151"/>
        <dbReference type="EC" id="2.3.1.225"/>
    </reaction>
</comment>
<dbReference type="AlphaFoldDB" id="A0AA36GU22"/>
<protein>
    <recommendedName>
        <fullName evidence="7">Palmitoyltransferase</fullName>
        <ecNumber evidence="7">2.3.1.225</ecNumber>
    </recommendedName>
</protein>
<keyword evidence="2 7" id="KW-0808">Transferase</keyword>
<evidence type="ECO:0000256" key="7">
    <source>
        <dbReference type="RuleBase" id="RU079119"/>
    </source>
</evidence>
<evidence type="ECO:0000259" key="8">
    <source>
        <dbReference type="Pfam" id="PF01529"/>
    </source>
</evidence>
<feature type="transmembrane region" description="Helical" evidence="7">
    <location>
        <begin position="146"/>
        <end position="168"/>
    </location>
</feature>
<dbReference type="GO" id="GO:0016020">
    <property type="term" value="C:membrane"/>
    <property type="evidence" value="ECO:0007669"/>
    <property type="project" value="UniProtKB-SubCell"/>
</dbReference>
<keyword evidence="3 7" id="KW-0812">Transmembrane</keyword>
<comment type="similarity">
    <text evidence="7">Belongs to the DHHC palmitoyltransferase family.</text>
</comment>
<evidence type="ECO:0000256" key="5">
    <source>
        <dbReference type="ARBA" id="ARBA00023136"/>
    </source>
</evidence>
<keyword evidence="5 7" id="KW-0472">Membrane</keyword>
<reference evidence="9" key="1">
    <citation type="submission" date="2023-07" db="EMBL/GenBank/DDBJ databases">
        <authorList>
            <consortium name="CYATHOMIX"/>
        </authorList>
    </citation>
    <scope>NUCLEOTIDE SEQUENCE</scope>
    <source>
        <strain evidence="9">N/A</strain>
    </source>
</reference>
<evidence type="ECO:0000256" key="1">
    <source>
        <dbReference type="ARBA" id="ARBA00004141"/>
    </source>
</evidence>
<dbReference type="InterPro" id="IPR039859">
    <property type="entry name" value="PFA4/ZDH16/20/ERF2-like"/>
</dbReference>
<dbReference type="EMBL" id="CATQJL010000223">
    <property type="protein sequence ID" value="CAJ0598322.1"/>
    <property type="molecule type" value="Genomic_DNA"/>
</dbReference>
<name>A0AA36GU22_CYLNA</name>
<keyword evidence="6 7" id="KW-0012">Acyltransferase</keyword>
<feature type="transmembrane region" description="Helical" evidence="7">
    <location>
        <begin position="45"/>
        <end position="66"/>
    </location>
</feature>
<dbReference type="PROSITE" id="PS50216">
    <property type="entry name" value="DHHC"/>
    <property type="match status" value="1"/>
</dbReference>
<dbReference type="GO" id="GO:0019706">
    <property type="term" value="F:protein-cysteine S-palmitoyltransferase activity"/>
    <property type="evidence" value="ECO:0007669"/>
    <property type="project" value="UniProtKB-EC"/>
</dbReference>
<feature type="domain" description="Palmitoyltransferase DHHC" evidence="8">
    <location>
        <begin position="102"/>
        <end position="224"/>
    </location>
</feature>
<dbReference type="EC" id="2.3.1.225" evidence="7"/>
<evidence type="ECO:0000256" key="4">
    <source>
        <dbReference type="ARBA" id="ARBA00022989"/>
    </source>
</evidence>
<dbReference type="PANTHER" id="PTHR12246">
    <property type="entry name" value="PALMITOYLTRANSFERASE ZDHHC16"/>
    <property type="match status" value="1"/>
</dbReference>
<feature type="transmembrane region" description="Helical" evidence="7">
    <location>
        <begin position="188"/>
        <end position="207"/>
    </location>
</feature>
<dbReference type="Pfam" id="PF01529">
    <property type="entry name" value="DHHC"/>
    <property type="match status" value="1"/>
</dbReference>
<keyword evidence="10" id="KW-1185">Reference proteome</keyword>
<dbReference type="Proteomes" id="UP001176961">
    <property type="component" value="Unassembled WGS sequence"/>
</dbReference>
<feature type="transmembrane region" description="Helical" evidence="7">
    <location>
        <begin position="12"/>
        <end position="33"/>
    </location>
</feature>
<gene>
    <name evidence="9" type="ORF">CYNAS_LOCUS10305</name>
</gene>
<sequence length="301" mass="34901">MAAFWHSIKWWTSVLGWLGALASWFQIVVVLGFGREEILQYKWKFAVFVFLWIIITCSYFNAMFTVPQPVPKKYHIEELFDEDEKNVRIRKKASTLNVFTVNYCETCHCIKPLRTHHCKMCRRCVLRMDHHCPLLQVCIHHHNHKFFLLFLFWPCTLGIYVTIITIPFVCRTVQNIWNGAALSSEHHLLNSAIMNAVVIAISVGSLLRTQIQSLILNRTTIEDSQLSFIDEDELSNGFSLFDLETKLKNFCSIFGSSPTTWLLPIFTTPGDGINYPYIVRYGKELVGQGGPPRKKRFFEIC</sequence>